<accession>A0A699XKF9</accession>
<comment type="caution">
    <text evidence="2">The sequence shown here is derived from an EMBL/GenBank/DDBJ whole genome shotgun (WGS) entry which is preliminary data.</text>
</comment>
<feature type="non-terminal residue" evidence="2">
    <location>
        <position position="77"/>
    </location>
</feature>
<proteinExistence type="predicted"/>
<name>A0A699XKF9_TANCI</name>
<feature type="compositionally biased region" description="Low complexity" evidence="1">
    <location>
        <begin position="1"/>
        <end position="21"/>
    </location>
</feature>
<protein>
    <submittedName>
        <fullName evidence="2">Uncharacterized protein</fullName>
    </submittedName>
</protein>
<dbReference type="EMBL" id="BKCJ011878479">
    <property type="protein sequence ID" value="GFD60502.1"/>
    <property type="molecule type" value="Genomic_DNA"/>
</dbReference>
<feature type="region of interest" description="Disordered" evidence="1">
    <location>
        <begin position="1"/>
        <end position="62"/>
    </location>
</feature>
<sequence>GDPVAPDWPDAPPASAHWPAAGLGAVTTMPGHRPNPGTARWRSGPGIRGPYAPANSKRAPVAPWHRRRPCLCRCGAP</sequence>
<evidence type="ECO:0000313" key="2">
    <source>
        <dbReference type="EMBL" id="GFD60502.1"/>
    </source>
</evidence>
<evidence type="ECO:0000256" key="1">
    <source>
        <dbReference type="SAM" id="MobiDB-lite"/>
    </source>
</evidence>
<dbReference type="AlphaFoldDB" id="A0A699XKF9"/>
<feature type="non-terminal residue" evidence="2">
    <location>
        <position position="1"/>
    </location>
</feature>
<gene>
    <name evidence="2" type="ORF">Tci_932471</name>
</gene>
<reference evidence="2" key="1">
    <citation type="journal article" date="2019" name="Sci. Rep.">
        <title>Draft genome of Tanacetum cinerariifolium, the natural source of mosquito coil.</title>
        <authorList>
            <person name="Yamashiro T."/>
            <person name="Shiraishi A."/>
            <person name="Satake H."/>
            <person name="Nakayama K."/>
        </authorList>
    </citation>
    <scope>NUCLEOTIDE SEQUENCE</scope>
</reference>
<organism evidence="2">
    <name type="scientific">Tanacetum cinerariifolium</name>
    <name type="common">Dalmatian daisy</name>
    <name type="synonym">Chrysanthemum cinerariifolium</name>
    <dbReference type="NCBI Taxonomy" id="118510"/>
    <lineage>
        <taxon>Eukaryota</taxon>
        <taxon>Viridiplantae</taxon>
        <taxon>Streptophyta</taxon>
        <taxon>Embryophyta</taxon>
        <taxon>Tracheophyta</taxon>
        <taxon>Spermatophyta</taxon>
        <taxon>Magnoliopsida</taxon>
        <taxon>eudicotyledons</taxon>
        <taxon>Gunneridae</taxon>
        <taxon>Pentapetalae</taxon>
        <taxon>asterids</taxon>
        <taxon>campanulids</taxon>
        <taxon>Asterales</taxon>
        <taxon>Asteraceae</taxon>
        <taxon>Asteroideae</taxon>
        <taxon>Anthemideae</taxon>
        <taxon>Anthemidinae</taxon>
        <taxon>Tanacetum</taxon>
    </lineage>
</organism>